<comment type="caution">
    <text evidence="1">The sequence shown here is derived from an EMBL/GenBank/DDBJ whole genome shotgun (WGS) entry which is preliminary data.</text>
</comment>
<evidence type="ECO:0000313" key="1">
    <source>
        <dbReference type="EMBL" id="PZT52127.1"/>
    </source>
</evidence>
<sequence>MGATYRTPTLRNGNLYNHCIKRRNLDTTISRTIMDWEPVADHHRHEAGTACRELHAAISLHDSLTRTIHYYQG</sequence>
<evidence type="ECO:0000313" key="2">
    <source>
        <dbReference type="Proteomes" id="UP000249204"/>
    </source>
</evidence>
<dbReference type="Proteomes" id="UP000249204">
    <property type="component" value="Unassembled WGS sequence"/>
</dbReference>
<dbReference type="AlphaFoldDB" id="A0A2W6N878"/>
<dbReference type="EMBL" id="QKWW01000127">
    <property type="protein sequence ID" value="PZT52127.1"/>
    <property type="molecule type" value="Genomic_DNA"/>
</dbReference>
<reference evidence="1 2" key="1">
    <citation type="submission" date="2018-06" db="EMBL/GenBank/DDBJ databases">
        <title>Isolation of heavy metals resistant Paenibacillus silvae NC2 from Gold-Copper mine in ZiJin, China.</title>
        <authorList>
            <person name="Xu J."/>
            <person name="Mazhar H.S."/>
            <person name="Rensing C."/>
        </authorList>
    </citation>
    <scope>NUCLEOTIDE SEQUENCE [LARGE SCALE GENOMIC DNA]</scope>
    <source>
        <strain evidence="1 2">NC2</strain>
    </source>
</reference>
<name>A0A2W6N878_9BACL</name>
<organism evidence="1 2">
    <name type="scientific">Paenibacillus silvae</name>
    <dbReference type="NCBI Taxonomy" id="1325358"/>
    <lineage>
        <taxon>Bacteria</taxon>
        <taxon>Bacillati</taxon>
        <taxon>Bacillota</taxon>
        <taxon>Bacilli</taxon>
        <taxon>Bacillales</taxon>
        <taxon>Paenibacillaceae</taxon>
        <taxon>Paenibacillus</taxon>
    </lineage>
</organism>
<gene>
    <name evidence="1" type="ORF">DN757_29005</name>
</gene>
<proteinExistence type="predicted"/>
<protein>
    <submittedName>
        <fullName evidence="1">Uncharacterized protein</fullName>
    </submittedName>
</protein>
<accession>A0A2W6N878</accession>